<keyword evidence="1" id="KW-0521">NADP</keyword>
<dbReference type="InterPro" id="IPR050223">
    <property type="entry name" value="D-isomer_2-hydroxyacid_DH"/>
</dbReference>
<evidence type="ECO:0000256" key="3">
    <source>
        <dbReference type="ARBA" id="ARBA00023027"/>
    </source>
</evidence>
<keyword evidence="3" id="KW-0520">NAD</keyword>
<feature type="domain" description="D-isomer specific 2-hydroxyacid dehydrogenase NAD-binding" evidence="6">
    <location>
        <begin position="114"/>
        <end position="287"/>
    </location>
</feature>
<evidence type="ECO:0000313" key="8">
    <source>
        <dbReference type="Proteomes" id="UP000326396"/>
    </source>
</evidence>
<dbReference type="Pfam" id="PF02826">
    <property type="entry name" value="2-Hacid_dh_C"/>
    <property type="match status" value="1"/>
</dbReference>
<dbReference type="CDD" id="cd12156">
    <property type="entry name" value="HPPR"/>
    <property type="match status" value="1"/>
</dbReference>
<comment type="similarity">
    <text evidence="4">Belongs to the D-isomer specific 2-hydroxyacid dehydrogenase family.</text>
</comment>
<dbReference type="PANTHER" id="PTHR10996">
    <property type="entry name" value="2-HYDROXYACID DEHYDROGENASE-RELATED"/>
    <property type="match status" value="1"/>
</dbReference>
<keyword evidence="8" id="KW-1185">Reference proteome</keyword>
<dbReference type="SUPFAM" id="SSF51735">
    <property type="entry name" value="NAD(P)-binding Rossmann-fold domains"/>
    <property type="match status" value="1"/>
</dbReference>
<dbReference type="Gene3D" id="3.40.50.720">
    <property type="entry name" value="NAD(P)-binding Rossmann-like Domain"/>
    <property type="match status" value="2"/>
</dbReference>
<comment type="caution">
    <text evidence="7">The sequence shown here is derived from an EMBL/GenBank/DDBJ whole genome shotgun (WGS) entry which is preliminary data.</text>
</comment>
<dbReference type="Pfam" id="PF00389">
    <property type="entry name" value="2-Hacid_dh"/>
    <property type="match status" value="1"/>
</dbReference>
<dbReference type="InterPro" id="IPR029752">
    <property type="entry name" value="D-isomer_DH_CS1"/>
</dbReference>
<name>A0A5N6M623_9ASTR</name>
<dbReference type="EMBL" id="SZYD01000017">
    <property type="protein sequence ID" value="KAD3069178.1"/>
    <property type="molecule type" value="Genomic_DNA"/>
</dbReference>
<keyword evidence="2 4" id="KW-0560">Oxidoreductase</keyword>
<protein>
    <recommendedName>
        <fullName evidence="9">D-isomer specific 2-hydroxyacid dehydrogenase NAD-binding domain-containing protein</fullName>
    </recommendedName>
</protein>
<evidence type="ECO:0000256" key="4">
    <source>
        <dbReference type="RuleBase" id="RU003719"/>
    </source>
</evidence>
<accession>A0A5N6M623</accession>
<dbReference type="FunFam" id="3.40.50.720:FF:000213">
    <property type="entry name" value="Putative 2-hydroxyacid dehydrogenase"/>
    <property type="match status" value="1"/>
</dbReference>
<dbReference type="PANTHER" id="PTHR10996:SF270">
    <property type="entry name" value="GLYOXYLATE_HYDROXYPYRUVATE REDUCTASE HPR3-LIKE"/>
    <property type="match status" value="1"/>
</dbReference>
<dbReference type="InterPro" id="IPR006139">
    <property type="entry name" value="D-isomer_2_OHA_DH_cat_dom"/>
</dbReference>
<dbReference type="GO" id="GO:0005829">
    <property type="term" value="C:cytosol"/>
    <property type="evidence" value="ECO:0007669"/>
    <property type="project" value="TreeGrafter"/>
</dbReference>
<dbReference type="SUPFAM" id="SSF52283">
    <property type="entry name" value="Formate/glycerate dehydrogenase catalytic domain-like"/>
    <property type="match status" value="1"/>
</dbReference>
<proteinExistence type="inferred from homology"/>
<reference evidence="7 8" key="1">
    <citation type="submission" date="2019-05" db="EMBL/GenBank/DDBJ databases">
        <title>Mikania micrantha, genome provides insights into the molecular mechanism of rapid growth.</title>
        <authorList>
            <person name="Liu B."/>
        </authorList>
    </citation>
    <scope>NUCLEOTIDE SEQUENCE [LARGE SCALE GENOMIC DNA]</scope>
    <source>
        <strain evidence="7">NLD-2019</strain>
        <tissue evidence="7">Leaf</tissue>
    </source>
</reference>
<gene>
    <name evidence="7" type="ORF">E3N88_37058</name>
</gene>
<organism evidence="7 8">
    <name type="scientific">Mikania micrantha</name>
    <name type="common">bitter vine</name>
    <dbReference type="NCBI Taxonomy" id="192012"/>
    <lineage>
        <taxon>Eukaryota</taxon>
        <taxon>Viridiplantae</taxon>
        <taxon>Streptophyta</taxon>
        <taxon>Embryophyta</taxon>
        <taxon>Tracheophyta</taxon>
        <taxon>Spermatophyta</taxon>
        <taxon>Magnoliopsida</taxon>
        <taxon>eudicotyledons</taxon>
        <taxon>Gunneridae</taxon>
        <taxon>Pentapetalae</taxon>
        <taxon>asterids</taxon>
        <taxon>campanulids</taxon>
        <taxon>Asterales</taxon>
        <taxon>Asteraceae</taxon>
        <taxon>Asteroideae</taxon>
        <taxon>Heliantheae alliance</taxon>
        <taxon>Eupatorieae</taxon>
        <taxon>Mikania</taxon>
    </lineage>
</organism>
<sequence length="321" mass="35358">MADDLPHVLILGPPTVFKSYEKQFSEKFHFLKPWESSIPLHQFLSTHAGSVRAALCSAAHPVTSDILKNLPELRFIMTSSVGTDHIDLHECRKLGVKVANAGSLFSDDVADMAVGLLIDVLRKISAADRFVKAGLWQQNVVYPLGHKLGGKQVGIVGMGRIGFDVAKRLHSLGCIISYTSRNKKPHIKFPFCLNVQELAAKCDILVICCALTNQTHHMIDKNVMKALGKNGIIVNIARGAIINEKDLLDCLQNGEIAGAGLDVFEQEPNVPEEFFELDNVVMTPHHAVLTEESTRNIYELVVGNLDAFFSNQPLMNEVVKV</sequence>
<evidence type="ECO:0000256" key="1">
    <source>
        <dbReference type="ARBA" id="ARBA00022857"/>
    </source>
</evidence>
<dbReference type="PROSITE" id="PS00065">
    <property type="entry name" value="D_2_HYDROXYACID_DH_1"/>
    <property type="match status" value="1"/>
</dbReference>
<evidence type="ECO:0008006" key="9">
    <source>
        <dbReference type="Google" id="ProtNLM"/>
    </source>
</evidence>
<evidence type="ECO:0000256" key="2">
    <source>
        <dbReference type="ARBA" id="ARBA00023002"/>
    </source>
</evidence>
<dbReference type="InterPro" id="IPR006140">
    <property type="entry name" value="D-isomer_DH_NAD-bd"/>
</dbReference>
<dbReference type="GO" id="GO:0030267">
    <property type="term" value="F:glyoxylate reductase (NADPH) activity"/>
    <property type="evidence" value="ECO:0007669"/>
    <property type="project" value="TreeGrafter"/>
</dbReference>
<evidence type="ECO:0000259" key="6">
    <source>
        <dbReference type="Pfam" id="PF02826"/>
    </source>
</evidence>
<evidence type="ECO:0000313" key="7">
    <source>
        <dbReference type="EMBL" id="KAD3069178.1"/>
    </source>
</evidence>
<dbReference type="GO" id="GO:0016618">
    <property type="term" value="F:hydroxypyruvate reductase [NAD(P)H] activity"/>
    <property type="evidence" value="ECO:0007669"/>
    <property type="project" value="TreeGrafter"/>
</dbReference>
<dbReference type="GO" id="GO:0051287">
    <property type="term" value="F:NAD binding"/>
    <property type="evidence" value="ECO:0007669"/>
    <property type="project" value="InterPro"/>
</dbReference>
<dbReference type="OrthoDB" id="298012at2759"/>
<dbReference type="InterPro" id="IPR036291">
    <property type="entry name" value="NAD(P)-bd_dom_sf"/>
</dbReference>
<dbReference type="AlphaFoldDB" id="A0A5N6M623"/>
<dbReference type="Proteomes" id="UP000326396">
    <property type="component" value="Linkage Group LG7"/>
</dbReference>
<feature type="domain" description="D-isomer specific 2-hydroxyacid dehydrogenase catalytic" evidence="5">
    <location>
        <begin position="47"/>
        <end position="318"/>
    </location>
</feature>
<evidence type="ECO:0000259" key="5">
    <source>
        <dbReference type="Pfam" id="PF00389"/>
    </source>
</evidence>